<evidence type="ECO:0000256" key="2">
    <source>
        <dbReference type="SAM" id="Phobius"/>
    </source>
</evidence>
<evidence type="ECO:0000256" key="1">
    <source>
        <dbReference type="SAM" id="MobiDB-lite"/>
    </source>
</evidence>
<keyword evidence="5" id="KW-1185">Reference proteome</keyword>
<gene>
    <name evidence="4" type="ORF">AAL_00830</name>
</gene>
<keyword evidence="2" id="KW-1133">Transmembrane helix</keyword>
<organism evidence="4 5">
    <name type="scientific">Moelleriella libera RCEF 2490</name>
    <dbReference type="NCBI Taxonomy" id="1081109"/>
    <lineage>
        <taxon>Eukaryota</taxon>
        <taxon>Fungi</taxon>
        <taxon>Dikarya</taxon>
        <taxon>Ascomycota</taxon>
        <taxon>Pezizomycotina</taxon>
        <taxon>Sordariomycetes</taxon>
        <taxon>Hypocreomycetidae</taxon>
        <taxon>Hypocreales</taxon>
        <taxon>Clavicipitaceae</taxon>
        <taxon>Moelleriella</taxon>
    </lineage>
</organism>
<feature type="region of interest" description="Disordered" evidence="1">
    <location>
        <begin position="1008"/>
        <end position="1027"/>
    </location>
</feature>
<feature type="region of interest" description="Disordered" evidence="1">
    <location>
        <begin position="273"/>
        <end position="314"/>
    </location>
</feature>
<feature type="compositionally biased region" description="Pro residues" evidence="1">
    <location>
        <begin position="636"/>
        <end position="646"/>
    </location>
</feature>
<evidence type="ECO:0000313" key="5">
    <source>
        <dbReference type="Proteomes" id="UP000078544"/>
    </source>
</evidence>
<dbReference type="OrthoDB" id="3946741at2759"/>
<name>A0A166RQR2_9HYPO</name>
<feature type="region of interest" description="Disordered" evidence="1">
    <location>
        <begin position="521"/>
        <end position="560"/>
    </location>
</feature>
<feature type="compositionally biased region" description="Pro residues" evidence="1">
    <location>
        <begin position="780"/>
        <end position="789"/>
    </location>
</feature>
<feature type="compositionally biased region" description="Basic and acidic residues" evidence="1">
    <location>
        <begin position="881"/>
        <end position="892"/>
    </location>
</feature>
<feature type="compositionally biased region" description="Low complexity" evidence="1">
    <location>
        <begin position="538"/>
        <end position="553"/>
    </location>
</feature>
<feature type="region of interest" description="Disordered" evidence="1">
    <location>
        <begin position="875"/>
        <end position="906"/>
    </location>
</feature>
<feature type="region of interest" description="Disordered" evidence="1">
    <location>
        <begin position="360"/>
        <end position="401"/>
    </location>
</feature>
<feature type="compositionally biased region" description="Polar residues" evidence="1">
    <location>
        <begin position="199"/>
        <end position="209"/>
    </location>
</feature>
<feature type="compositionally biased region" description="Low complexity" evidence="1">
    <location>
        <begin position="183"/>
        <end position="198"/>
    </location>
</feature>
<feature type="compositionally biased region" description="Basic and acidic residues" evidence="1">
    <location>
        <begin position="811"/>
        <end position="827"/>
    </location>
</feature>
<feature type="region of interest" description="Disordered" evidence="1">
    <location>
        <begin position="180"/>
        <end position="222"/>
    </location>
</feature>
<keyword evidence="3" id="KW-0732">Signal</keyword>
<dbReference type="Proteomes" id="UP000078544">
    <property type="component" value="Unassembled WGS sequence"/>
</dbReference>
<proteinExistence type="predicted"/>
<dbReference type="STRING" id="1081109.A0A166RQR2"/>
<dbReference type="EMBL" id="AZGY01000001">
    <property type="protein sequence ID" value="OAA33365.1"/>
    <property type="molecule type" value="Genomic_DNA"/>
</dbReference>
<reference evidence="4 5" key="1">
    <citation type="journal article" date="2016" name="Genome Biol. Evol.">
        <title>Divergent and convergent evolution of fungal pathogenicity.</title>
        <authorList>
            <person name="Shang Y."/>
            <person name="Xiao G."/>
            <person name="Zheng P."/>
            <person name="Cen K."/>
            <person name="Zhan S."/>
            <person name="Wang C."/>
        </authorList>
    </citation>
    <scope>NUCLEOTIDE SEQUENCE [LARGE SCALE GENOMIC DNA]</scope>
    <source>
        <strain evidence="4 5">RCEF 2490</strain>
    </source>
</reference>
<dbReference type="AlphaFoldDB" id="A0A166RQR2"/>
<sequence>MLASRSLLLTLSFLTVHASALGARSPTSNLTIQLSAFVPLCAENCFISFLRVNYGLRGGDQIPSLEELCSTSGDSGFTLGEGAVQCIAGERSIDGCSEQDASASVIYNAHQMCANQPGAVEPTHGVITATLILPPGGRGAVSFPSASKAIRSRATPTTTALPSTLVVDTQSLAFTTPSAAPDTTLITTTSTSVSSTETQPPAATDSSPSAVGEATPDGSQTSMTSFQKAGIAVGAIGSALIALGFFLLVRSCRRNKRHRHELLSERRSRGDPWGYQLEKGHDGSRPRAQVPWMPPRAMETGRGRSPSPAKAYNHSSWRPSAIGLAISPAYSKTSHKTPTPVLSRPPSKLLPARPILAADIPDEMSGRPGQYAAAAASADDDDVLISSDSDESPSPNYTRIASRPPVLLNPFTPYRGAGEFLNHKGHQVATTVPRESTMTEFEEDGMESLSASPRGQIWRPPSSAHHSATAPYYVADKNGNWVLGGSRTTAELEATSSWARGHKAVVSETVLPLMKPADARAAAAHGGASRPVLHRRSSSAPNNPPVAAAATAPRRPPRPSIRIVTEPLQKLPDWQQQQFVPRPLFSGAAGNPRDLPPAPQQRSESTDSGTNTTIITSSSSSSSEEARRSQTHSHPQPQPRPLPQPQPQQVHLSPVAESPRSAVNGRSPVSYPKIPGPTTTRSTPPPRLPILYKTSASPMPLPRNEAVLRPSVTVPDAALLRTGSPPTRPTTTTTITNTINNNPFSSSSSATHVQQPQPTTDFAAHHRDEDDQQQQQQPPSWVPGLPPHPHPQHRPPHTSSTLWLPPQARRAQYERQMETEPHHDHHYQQQQQLVATDDGPFVDPYYYHGYEEEEEEVGDGGDAQQPLPEEPVPAAVASLPRPHDSFDQRETAEPSSSNHAAHLRRESDRHYSHFPLFYLSGEVPLQAQIQQVPPTGIQTQQHFFEQPQSQSQSQLPLQMPQPPPASLLAKRLGPERAGNLSVSTDHNSARWKRQTRESVLLSPQVVTPPLRQSSQLPSTPTWLPKLTPTRRGADLYLNVQ</sequence>
<feature type="region of interest" description="Disordered" evidence="1">
    <location>
        <begin position="583"/>
        <end position="697"/>
    </location>
</feature>
<keyword evidence="2" id="KW-0812">Transmembrane</keyword>
<evidence type="ECO:0000313" key="4">
    <source>
        <dbReference type="EMBL" id="OAA33365.1"/>
    </source>
</evidence>
<protein>
    <submittedName>
        <fullName evidence="4">Uncharacterized protein</fullName>
    </submittedName>
</protein>
<accession>A0A166RQR2</accession>
<evidence type="ECO:0000256" key="3">
    <source>
        <dbReference type="SAM" id="SignalP"/>
    </source>
</evidence>
<keyword evidence="2" id="KW-0472">Membrane</keyword>
<feature type="signal peptide" evidence="3">
    <location>
        <begin position="1"/>
        <end position="18"/>
    </location>
</feature>
<feature type="compositionally biased region" description="Acidic residues" evidence="1">
    <location>
        <begin position="378"/>
        <end position="391"/>
    </location>
</feature>
<feature type="chain" id="PRO_5007879213" evidence="3">
    <location>
        <begin position="19"/>
        <end position="1040"/>
    </location>
</feature>
<feature type="compositionally biased region" description="Polar residues" evidence="1">
    <location>
        <begin position="1010"/>
        <end position="1021"/>
    </location>
</feature>
<comment type="caution">
    <text evidence="4">The sequence shown here is derived from an EMBL/GenBank/DDBJ whole genome shotgun (WGS) entry which is preliminary data.</text>
</comment>
<feature type="compositionally biased region" description="Low complexity" evidence="1">
    <location>
        <begin position="722"/>
        <end position="751"/>
    </location>
</feature>
<feature type="compositionally biased region" description="Low complexity" evidence="1">
    <location>
        <begin position="946"/>
        <end position="958"/>
    </location>
</feature>
<feature type="transmembrane region" description="Helical" evidence="2">
    <location>
        <begin position="229"/>
        <end position="249"/>
    </location>
</feature>
<feature type="region of interest" description="Disordered" evidence="1">
    <location>
        <begin position="718"/>
        <end position="832"/>
    </location>
</feature>
<feature type="compositionally biased region" description="Low complexity" evidence="1">
    <location>
        <begin position="606"/>
        <end position="623"/>
    </location>
</feature>
<feature type="region of interest" description="Disordered" evidence="1">
    <location>
        <begin position="941"/>
        <end position="968"/>
    </location>
</feature>